<dbReference type="EMBL" id="PJNI01000001">
    <property type="protein sequence ID" value="PKR82280.1"/>
    <property type="molecule type" value="Genomic_DNA"/>
</dbReference>
<evidence type="ECO:0000313" key="1">
    <source>
        <dbReference type="EMBL" id="PKR82280.1"/>
    </source>
</evidence>
<protein>
    <submittedName>
        <fullName evidence="1">Uncharacterized protein</fullName>
    </submittedName>
</protein>
<dbReference type="AlphaFoldDB" id="A0A2I0R789"/>
<reference evidence="1 2" key="1">
    <citation type="submission" date="2017-12" db="EMBL/GenBank/DDBJ databases">
        <title>The draft genome sequence of Brumimicrobium saltpan LHR20.</title>
        <authorList>
            <person name="Do Z.-J."/>
            <person name="Luo H.-R."/>
        </authorList>
    </citation>
    <scope>NUCLEOTIDE SEQUENCE [LARGE SCALE GENOMIC DNA]</scope>
    <source>
        <strain evidence="1 2">LHR20</strain>
    </source>
</reference>
<dbReference type="Proteomes" id="UP000236654">
    <property type="component" value="Unassembled WGS sequence"/>
</dbReference>
<proteinExistence type="predicted"/>
<evidence type="ECO:0000313" key="2">
    <source>
        <dbReference type="Proteomes" id="UP000236654"/>
    </source>
</evidence>
<dbReference type="OrthoDB" id="2910386at2"/>
<dbReference type="RefSeq" id="WP_101333462.1">
    <property type="nucleotide sequence ID" value="NZ_PJNI01000001.1"/>
</dbReference>
<gene>
    <name evidence="1" type="ORF">CW751_02820</name>
</gene>
<keyword evidence="2" id="KW-1185">Reference proteome</keyword>
<name>A0A2I0R789_9FLAO</name>
<comment type="caution">
    <text evidence="1">The sequence shown here is derived from an EMBL/GenBank/DDBJ whole genome shotgun (WGS) entry which is preliminary data.</text>
</comment>
<sequence length="98" mass="11212">MKKQAIIEVADNKKFYCGTRFRQYKIGLNVKSKEENYYEYMLIIVPGEVDHLLLTCVEGYKSGNSLAFVKAEPNEMYVTAKSLKSSMGIDNAYLVIEE</sequence>
<accession>A0A2I0R789</accession>
<organism evidence="1 2">
    <name type="scientific">Brumimicrobium salinarum</name>
    <dbReference type="NCBI Taxonomy" id="2058658"/>
    <lineage>
        <taxon>Bacteria</taxon>
        <taxon>Pseudomonadati</taxon>
        <taxon>Bacteroidota</taxon>
        <taxon>Flavobacteriia</taxon>
        <taxon>Flavobacteriales</taxon>
        <taxon>Crocinitomicaceae</taxon>
        <taxon>Brumimicrobium</taxon>
    </lineage>
</organism>